<dbReference type="InterPro" id="IPR011990">
    <property type="entry name" value="TPR-like_helical_dom_sf"/>
</dbReference>
<dbReference type="InterPro" id="IPR016032">
    <property type="entry name" value="Sig_transdc_resp-reg_C-effctor"/>
</dbReference>
<dbReference type="GO" id="GO:0004016">
    <property type="term" value="F:adenylate cyclase activity"/>
    <property type="evidence" value="ECO:0007669"/>
    <property type="project" value="TreeGrafter"/>
</dbReference>
<dbReference type="AlphaFoldDB" id="A0A848H2B3"/>
<protein>
    <submittedName>
        <fullName evidence="5">AAA family ATPase</fullName>
    </submittedName>
</protein>
<feature type="coiled-coil region" evidence="3">
    <location>
        <begin position="662"/>
        <end position="689"/>
    </location>
</feature>
<evidence type="ECO:0000256" key="2">
    <source>
        <dbReference type="ARBA" id="ARBA00022840"/>
    </source>
</evidence>
<dbReference type="PROSITE" id="PS50043">
    <property type="entry name" value="HTH_LUXR_2"/>
    <property type="match status" value="1"/>
</dbReference>
<dbReference type="PANTHER" id="PTHR16305:SF28">
    <property type="entry name" value="GUANYLATE CYCLASE DOMAIN-CONTAINING PROTEIN"/>
    <property type="match status" value="1"/>
</dbReference>
<dbReference type="SMART" id="SM00421">
    <property type="entry name" value="HTH_LUXR"/>
    <property type="match status" value="1"/>
</dbReference>
<dbReference type="Proteomes" id="UP000541185">
    <property type="component" value="Unassembled WGS sequence"/>
</dbReference>
<sequence>MGPTCPRCGRRTRPDARFCDGCGLALAPSADEGAHDHARAPELALLERRMRAALAGNGGAVALCGEPGIGKSHTAQEAARRAAALGLRVLWARCNEEAGAPPYWPWRQLLQAWAEGRDDAAQARVLGSAAAPLADLLPELAARLPKLPPLPRVDALQARFRLFDAMAGFWRRATADEPLLLIVDNLHWADASSLRLLEFLAPELSARALLVLATYREMELTRQHPLSGTLGELSAQPGFDRLHLGGLDRRHTAHMMGRAAGAVPPAALVDEVYRRTEGNPLFIAEMTRLLAQEGLLGTAADPAMRASRRIPEGIKEVIGRRLNRLSAATNQVLACAAVIGRGFDTRLLARVLDDADEDACPLALEEALQARLLEALAEPGRYRFAHALFRETLYEEIAPPRRSRLHLRVAQAIEAAGDDDPHAVAALAFHHAAALPGGDPQRAVDCAQRAAEQATAMQAHEEAARYLRLALQALEARSGWRPGLRSALLDALGEAHSRAGDYLLAQQVFEQAAQIALREQRPTELARAALGLEVATWCPGMPGGTAARWLRAALEEAEPEDVATAARLLASLARALIYSGEETQAMQVYAQALAAARRCGDPRILATTLIATVSLRWHPELRARRRADAEEASRLATAAGDRALAVEASAWTLFDRFEAGDIAGYRTGLAAYERDAEDLRDRFMRYVAAASRTMLALLEGRLAEVETLARNTLAIGDRMPGLDAAGVYGVQMFTLRREQGRLAEVAPALQAFVQGDAAKPWRPGLALLYVELDQPDAARREFELLAQDGFAALPRDGVWAASTAYLAQVCVALGDTARAGQLYAMLRPYAGSNLLAGTSIACVGAADMLLGMLAGVQRRWEAADQHFTAALALNAAQGARPALAHTRRHYADLLLARNRGGDRSRAAALLAEAGAEAEALGMRALAQRVAALQVQAGAAPAPAYPAGLSEREAQVLRFVAAGKSNRQIAEVLFVSPNTVANHVRSILSKTQSANRTEAAAFAIRNELGPA</sequence>
<feature type="domain" description="HTH luxR-type" evidence="4">
    <location>
        <begin position="941"/>
        <end position="1006"/>
    </location>
</feature>
<evidence type="ECO:0000259" key="4">
    <source>
        <dbReference type="PROSITE" id="PS50043"/>
    </source>
</evidence>
<dbReference type="PROSITE" id="PS00622">
    <property type="entry name" value="HTH_LUXR_1"/>
    <property type="match status" value="1"/>
</dbReference>
<dbReference type="CDD" id="cd06170">
    <property type="entry name" value="LuxR_C_like"/>
    <property type="match status" value="1"/>
</dbReference>
<dbReference type="SUPFAM" id="SSF48452">
    <property type="entry name" value="TPR-like"/>
    <property type="match status" value="1"/>
</dbReference>
<keyword evidence="1" id="KW-0547">Nucleotide-binding</keyword>
<evidence type="ECO:0000313" key="5">
    <source>
        <dbReference type="EMBL" id="NML43649.1"/>
    </source>
</evidence>
<reference evidence="5 6" key="1">
    <citation type="submission" date="2020-04" db="EMBL/GenBank/DDBJ databases">
        <title>Ramlibacter sp. G-1-2-2 isolated from soil.</title>
        <authorList>
            <person name="Dahal R.H."/>
        </authorList>
    </citation>
    <scope>NUCLEOTIDE SEQUENCE [LARGE SCALE GENOMIC DNA]</scope>
    <source>
        <strain evidence="5 6">G-1-2-2</strain>
    </source>
</reference>
<dbReference type="PANTHER" id="PTHR16305">
    <property type="entry name" value="TESTICULAR SOLUBLE ADENYLYL CYCLASE"/>
    <property type="match status" value="1"/>
</dbReference>
<dbReference type="EMBL" id="JABBFX010000001">
    <property type="protein sequence ID" value="NML43649.1"/>
    <property type="molecule type" value="Genomic_DNA"/>
</dbReference>
<name>A0A848H2B3_9BURK</name>
<dbReference type="Gene3D" id="3.40.50.300">
    <property type="entry name" value="P-loop containing nucleotide triphosphate hydrolases"/>
    <property type="match status" value="1"/>
</dbReference>
<evidence type="ECO:0000313" key="6">
    <source>
        <dbReference type="Proteomes" id="UP000541185"/>
    </source>
</evidence>
<dbReference type="InterPro" id="IPR036388">
    <property type="entry name" value="WH-like_DNA-bd_sf"/>
</dbReference>
<proteinExistence type="predicted"/>
<gene>
    <name evidence="5" type="ORF">HHL11_07810</name>
</gene>
<dbReference type="SMART" id="SM00382">
    <property type="entry name" value="AAA"/>
    <property type="match status" value="1"/>
</dbReference>
<keyword evidence="3" id="KW-0175">Coiled coil</keyword>
<dbReference type="GO" id="GO:0005524">
    <property type="term" value="F:ATP binding"/>
    <property type="evidence" value="ECO:0007669"/>
    <property type="project" value="UniProtKB-KW"/>
</dbReference>
<keyword evidence="6" id="KW-1185">Reference proteome</keyword>
<dbReference type="Gene3D" id="1.10.10.10">
    <property type="entry name" value="Winged helix-like DNA-binding domain superfamily/Winged helix DNA-binding domain"/>
    <property type="match status" value="1"/>
</dbReference>
<evidence type="ECO:0000256" key="1">
    <source>
        <dbReference type="ARBA" id="ARBA00022741"/>
    </source>
</evidence>
<dbReference type="SUPFAM" id="SSF46894">
    <property type="entry name" value="C-terminal effector domain of the bipartite response regulators"/>
    <property type="match status" value="1"/>
</dbReference>
<dbReference type="InterPro" id="IPR027417">
    <property type="entry name" value="P-loop_NTPase"/>
</dbReference>
<accession>A0A848H2B3</accession>
<dbReference type="Pfam" id="PF00196">
    <property type="entry name" value="GerE"/>
    <property type="match status" value="1"/>
</dbReference>
<dbReference type="PRINTS" id="PR00038">
    <property type="entry name" value="HTHLUXR"/>
</dbReference>
<dbReference type="InterPro" id="IPR000792">
    <property type="entry name" value="Tscrpt_reg_LuxR_C"/>
</dbReference>
<organism evidence="5 6">
    <name type="scientific">Ramlibacter agri</name>
    <dbReference type="NCBI Taxonomy" id="2728837"/>
    <lineage>
        <taxon>Bacteria</taxon>
        <taxon>Pseudomonadati</taxon>
        <taxon>Pseudomonadota</taxon>
        <taxon>Betaproteobacteria</taxon>
        <taxon>Burkholderiales</taxon>
        <taxon>Comamonadaceae</taxon>
        <taxon>Ramlibacter</taxon>
    </lineage>
</organism>
<evidence type="ECO:0000256" key="3">
    <source>
        <dbReference type="SAM" id="Coils"/>
    </source>
</evidence>
<dbReference type="InterPro" id="IPR003593">
    <property type="entry name" value="AAA+_ATPase"/>
</dbReference>
<keyword evidence="2" id="KW-0067">ATP-binding</keyword>
<dbReference type="InterPro" id="IPR041664">
    <property type="entry name" value="AAA_16"/>
</dbReference>
<dbReference type="Gene3D" id="1.25.40.10">
    <property type="entry name" value="Tetratricopeptide repeat domain"/>
    <property type="match status" value="1"/>
</dbReference>
<dbReference type="SUPFAM" id="SSF52540">
    <property type="entry name" value="P-loop containing nucleoside triphosphate hydrolases"/>
    <property type="match status" value="1"/>
</dbReference>
<dbReference type="Pfam" id="PF13191">
    <property type="entry name" value="AAA_16"/>
    <property type="match status" value="1"/>
</dbReference>
<dbReference type="GO" id="GO:0005737">
    <property type="term" value="C:cytoplasm"/>
    <property type="evidence" value="ECO:0007669"/>
    <property type="project" value="TreeGrafter"/>
</dbReference>
<dbReference type="GO" id="GO:0006355">
    <property type="term" value="P:regulation of DNA-templated transcription"/>
    <property type="evidence" value="ECO:0007669"/>
    <property type="project" value="InterPro"/>
</dbReference>
<comment type="caution">
    <text evidence="5">The sequence shown here is derived from an EMBL/GenBank/DDBJ whole genome shotgun (WGS) entry which is preliminary data.</text>
</comment>
<dbReference type="GO" id="GO:0003677">
    <property type="term" value="F:DNA binding"/>
    <property type="evidence" value="ECO:0007669"/>
    <property type="project" value="InterPro"/>
</dbReference>
<dbReference type="RefSeq" id="WP_169417845.1">
    <property type="nucleotide sequence ID" value="NZ_JABBFX010000001.1"/>
</dbReference>